<organism evidence="13 14">
    <name type="scientific">Lacibacter luteus</name>
    <dbReference type="NCBI Taxonomy" id="2508719"/>
    <lineage>
        <taxon>Bacteria</taxon>
        <taxon>Pseudomonadati</taxon>
        <taxon>Bacteroidota</taxon>
        <taxon>Chitinophagia</taxon>
        <taxon>Chitinophagales</taxon>
        <taxon>Chitinophagaceae</taxon>
        <taxon>Lacibacter</taxon>
    </lineage>
</organism>
<dbReference type="InterPro" id="IPR004424">
    <property type="entry name" value="IspE"/>
</dbReference>
<comment type="pathway">
    <text evidence="9">Isoprenoid biosynthesis; isopentenyl diphosphate biosynthesis via DXP pathway; isopentenyl diphosphate from 1-deoxy-D-xylulose 5-phosphate: step 3/6.</text>
</comment>
<keyword evidence="5 9" id="KW-0547">Nucleotide-binding</keyword>
<keyword evidence="14" id="KW-1185">Reference proteome</keyword>
<gene>
    <name evidence="9" type="primary">ispE</name>
    <name evidence="13" type="ORF">ESA94_03355</name>
</gene>
<keyword evidence="6 9" id="KW-0418">Kinase</keyword>
<keyword evidence="7 9" id="KW-0067">ATP-binding</keyword>
<reference evidence="13 14" key="1">
    <citation type="submission" date="2019-01" db="EMBL/GenBank/DDBJ databases">
        <title>Lacibacter sp. strain TTM-7.</title>
        <authorList>
            <person name="Chen W.-M."/>
        </authorList>
    </citation>
    <scope>NUCLEOTIDE SEQUENCE [LARGE SCALE GENOMIC DNA]</scope>
    <source>
        <strain evidence="13 14">TTM-7</strain>
    </source>
</reference>
<dbReference type="Gene3D" id="3.30.70.890">
    <property type="entry name" value="GHMP kinase, C-terminal domain"/>
    <property type="match status" value="1"/>
</dbReference>
<evidence type="ECO:0000313" key="13">
    <source>
        <dbReference type="EMBL" id="RXK62061.1"/>
    </source>
</evidence>
<sequence>MLSFPNCKINLGLQILNKREDGYHDLATVFYPLPLKDALEVVRRDDGRLTTDDSKTSDDSPLTTHESSIDFSSTGLEIAGDQANNLCVKAYHLLKKDFPTLPPVQMHLHKAIPMGAGLGGGSADGAFALKLLNEKFQLNLTDEQLIAYALQLGSDCPFFILNKPCYATGRGELLEPIALDLSAYRFAIVNPGIHVNTGWAFTQLQLRSDHETWADLRTIIQQPISTWKEQLINDFEEPVSKAHPEIAALKQQLYDAGAVYASMTGSGSTVFGMFEREPELKFDQTYFFKII</sequence>
<evidence type="ECO:0000256" key="6">
    <source>
        <dbReference type="ARBA" id="ARBA00022777"/>
    </source>
</evidence>
<evidence type="ECO:0000256" key="1">
    <source>
        <dbReference type="ARBA" id="ARBA00009684"/>
    </source>
</evidence>
<evidence type="ECO:0000313" key="14">
    <source>
        <dbReference type="Proteomes" id="UP000290204"/>
    </source>
</evidence>
<dbReference type="Pfam" id="PF00288">
    <property type="entry name" value="GHMP_kinases_N"/>
    <property type="match status" value="1"/>
</dbReference>
<dbReference type="AlphaFoldDB" id="A0A4Q1CMY9"/>
<dbReference type="HAMAP" id="MF_00061">
    <property type="entry name" value="IspE"/>
    <property type="match status" value="1"/>
</dbReference>
<dbReference type="InterPro" id="IPR006204">
    <property type="entry name" value="GHMP_kinase_N_dom"/>
</dbReference>
<evidence type="ECO:0000256" key="7">
    <source>
        <dbReference type="ARBA" id="ARBA00022840"/>
    </source>
</evidence>
<feature type="compositionally biased region" description="Basic and acidic residues" evidence="10">
    <location>
        <begin position="48"/>
        <end position="58"/>
    </location>
</feature>
<comment type="catalytic activity">
    <reaction evidence="9">
        <text>4-CDP-2-C-methyl-D-erythritol + ATP = 4-CDP-2-C-methyl-D-erythritol 2-phosphate + ADP + H(+)</text>
        <dbReference type="Rhea" id="RHEA:18437"/>
        <dbReference type="ChEBI" id="CHEBI:15378"/>
        <dbReference type="ChEBI" id="CHEBI:30616"/>
        <dbReference type="ChEBI" id="CHEBI:57823"/>
        <dbReference type="ChEBI" id="CHEBI:57919"/>
        <dbReference type="ChEBI" id="CHEBI:456216"/>
        <dbReference type="EC" id="2.7.1.148"/>
    </reaction>
</comment>
<dbReference type="InterPro" id="IPR020568">
    <property type="entry name" value="Ribosomal_Su5_D2-typ_SF"/>
</dbReference>
<feature type="domain" description="GHMP kinase N-terminal" evidence="11">
    <location>
        <begin position="85"/>
        <end position="161"/>
    </location>
</feature>
<dbReference type="InterPro" id="IPR013750">
    <property type="entry name" value="GHMP_kinase_C_dom"/>
</dbReference>
<feature type="binding site" evidence="9">
    <location>
        <begin position="113"/>
        <end position="123"/>
    </location>
    <ligand>
        <name>ATP</name>
        <dbReference type="ChEBI" id="CHEBI:30616"/>
    </ligand>
</feature>
<keyword evidence="4 9" id="KW-0808">Transferase</keyword>
<evidence type="ECO:0000259" key="11">
    <source>
        <dbReference type="Pfam" id="PF00288"/>
    </source>
</evidence>
<name>A0A4Q1CMY9_9BACT</name>
<dbReference type="UniPathway" id="UPA00056">
    <property type="reaction ID" value="UER00094"/>
</dbReference>
<proteinExistence type="inferred from homology"/>
<evidence type="ECO:0000256" key="4">
    <source>
        <dbReference type="ARBA" id="ARBA00022679"/>
    </source>
</evidence>
<evidence type="ECO:0000256" key="3">
    <source>
        <dbReference type="ARBA" id="ARBA00017473"/>
    </source>
</evidence>
<dbReference type="RefSeq" id="WP_129129433.1">
    <property type="nucleotide sequence ID" value="NZ_SDHW01000001.1"/>
</dbReference>
<dbReference type="Gene3D" id="3.30.230.10">
    <property type="match status" value="1"/>
</dbReference>
<dbReference type="GO" id="GO:0005524">
    <property type="term" value="F:ATP binding"/>
    <property type="evidence" value="ECO:0007669"/>
    <property type="project" value="UniProtKB-UniRule"/>
</dbReference>
<feature type="region of interest" description="Disordered" evidence="10">
    <location>
        <begin position="48"/>
        <end position="68"/>
    </location>
</feature>
<comment type="similarity">
    <text evidence="1 9">Belongs to the GHMP kinase family. IspE subfamily.</text>
</comment>
<dbReference type="PANTHER" id="PTHR43527">
    <property type="entry name" value="4-DIPHOSPHOCYTIDYL-2-C-METHYL-D-ERYTHRITOL KINASE, CHLOROPLASTIC"/>
    <property type="match status" value="1"/>
</dbReference>
<evidence type="ECO:0000256" key="5">
    <source>
        <dbReference type="ARBA" id="ARBA00022741"/>
    </source>
</evidence>
<dbReference type="EC" id="2.7.1.148" evidence="2 9"/>
<dbReference type="PANTHER" id="PTHR43527:SF2">
    <property type="entry name" value="4-DIPHOSPHOCYTIDYL-2-C-METHYL-D-ERYTHRITOL KINASE, CHLOROPLASTIC"/>
    <property type="match status" value="1"/>
</dbReference>
<dbReference type="InterPro" id="IPR036554">
    <property type="entry name" value="GHMP_kinase_C_sf"/>
</dbReference>
<dbReference type="SUPFAM" id="SSF54211">
    <property type="entry name" value="Ribosomal protein S5 domain 2-like"/>
    <property type="match status" value="1"/>
</dbReference>
<evidence type="ECO:0000256" key="2">
    <source>
        <dbReference type="ARBA" id="ARBA00012052"/>
    </source>
</evidence>
<feature type="active site" evidence="9">
    <location>
        <position position="8"/>
    </location>
</feature>
<dbReference type="SUPFAM" id="SSF55060">
    <property type="entry name" value="GHMP Kinase, C-terminal domain"/>
    <property type="match status" value="1"/>
</dbReference>
<accession>A0A4Q1CMY9</accession>
<evidence type="ECO:0000256" key="10">
    <source>
        <dbReference type="SAM" id="MobiDB-lite"/>
    </source>
</evidence>
<keyword evidence="9" id="KW-0414">Isoprene biosynthesis</keyword>
<feature type="domain" description="GHMP kinase C-terminal" evidence="12">
    <location>
        <begin position="209"/>
        <end position="279"/>
    </location>
</feature>
<evidence type="ECO:0000256" key="8">
    <source>
        <dbReference type="ARBA" id="ARBA00032554"/>
    </source>
</evidence>
<evidence type="ECO:0000259" key="12">
    <source>
        <dbReference type="Pfam" id="PF08544"/>
    </source>
</evidence>
<dbReference type="EMBL" id="SDHW01000001">
    <property type="protein sequence ID" value="RXK62061.1"/>
    <property type="molecule type" value="Genomic_DNA"/>
</dbReference>
<dbReference type="NCBIfam" id="TIGR00154">
    <property type="entry name" value="ispE"/>
    <property type="match status" value="1"/>
</dbReference>
<dbReference type="Pfam" id="PF08544">
    <property type="entry name" value="GHMP_kinases_C"/>
    <property type="match status" value="1"/>
</dbReference>
<comment type="function">
    <text evidence="9">Catalyzes the phosphorylation of the position 2 hydroxy group of 4-diphosphocytidyl-2C-methyl-D-erythritol.</text>
</comment>
<dbReference type="InterPro" id="IPR014721">
    <property type="entry name" value="Ribsml_uS5_D2-typ_fold_subgr"/>
</dbReference>
<feature type="active site" evidence="9">
    <location>
        <position position="155"/>
    </location>
</feature>
<dbReference type="GO" id="GO:0016114">
    <property type="term" value="P:terpenoid biosynthetic process"/>
    <property type="evidence" value="ECO:0007669"/>
    <property type="project" value="UniProtKB-UniRule"/>
</dbReference>
<dbReference type="PIRSF" id="PIRSF010376">
    <property type="entry name" value="IspE"/>
    <property type="match status" value="1"/>
</dbReference>
<dbReference type="OrthoDB" id="9809438at2"/>
<dbReference type="Proteomes" id="UP000290204">
    <property type="component" value="Unassembled WGS sequence"/>
</dbReference>
<dbReference type="GO" id="GO:0050515">
    <property type="term" value="F:4-(cytidine 5'-diphospho)-2-C-methyl-D-erythritol kinase activity"/>
    <property type="evidence" value="ECO:0007669"/>
    <property type="project" value="UniProtKB-UniRule"/>
</dbReference>
<protein>
    <recommendedName>
        <fullName evidence="3 9">4-diphosphocytidyl-2-C-methyl-D-erythritol kinase</fullName>
        <shortName evidence="9">CMK</shortName>
        <ecNumber evidence="2 9">2.7.1.148</ecNumber>
    </recommendedName>
    <alternativeName>
        <fullName evidence="8 9">4-(cytidine-5'-diphospho)-2-C-methyl-D-erythritol kinase</fullName>
    </alternativeName>
</protein>
<dbReference type="GO" id="GO:0019288">
    <property type="term" value="P:isopentenyl diphosphate biosynthetic process, methylerythritol 4-phosphate pathway"/>
    <property type="evidence" value="ECO:0007669"/>
    <property type="project" value="UniProtKB-UniRule"/>
</dbReference>
<evidence type="ECO:0000256" key="9">
    <source>
        <dbReference type="HAMAP-Rule" id="MF_00061"/>
    </source>
</evidence>
<comment type="caution">
    <text evidence="13">The sequence shown here is derived from an EMBL/GenBank/DDBJ whole genome shotgun (WGS) entry which is preliminary data.</text>
</comment>